<dbReference type="EMBL" id="QRVA01000006">
    <property type="protein sequence ID" value="RGS17952.1"/>
    <property type="molecule type" value="Genomic_DNA"/>
</dbReference>
<comment type="caution">
    <text evidence="2">The sequence shown here is derived from an EMBL/GenBank/DDBJ whole genome shotgun (WGS) entry which is preliminary data.</text>
</comment>
<evidence type="ECO:0000313" key="4">
    <source>
        <dbReference type="Proteomes" id="UP000284548"/>
    </source>
</evidence>
<gene>
    <name evidence="2" type="ORF">DW192_00190</name>
    <name evidence="1" type="ORF">DWY11_04005</name>
</gene>
<dbReference type="Proteomes" id="UP000283872">
    <property type="component" value="Unassembled WGS sequence"/>
</dbReference>
<reference evidence="3 4" key="1">
    <citation type="submission" date="2018-08" db="EMBL/GenBank/DDBJ databases">
        <title>A genome reference for cultivated species of the human gut microbiota.</title>
        <authorList>
            <person name="Zou Y."/>
            <person name="Xue W."/>
            <person name="Luo G."/>
        </authorList>
    </citation>
    <scope>NUCLEOTIDE SEQUENCE [LARGE SCALE GENOMIC DNA]</scope>
    <source>
        <strain evidence="1 3">AF24-12</strain>
        <strain evidence="2 4">AM16-54</strain>
    </source>
</reference>
<dbReference type="AlphaFoldDB" id="A0A3E5E9J9"/>
<evidence type="ECO:0000313" key="1">
    <source>
        <dbReference type="EMBL" id="RGS17952.1"/>
    </source>
</evidence>
<dbReference type="Proteomes" id="UP000284548">
    <property type="component" value="Unassembled WGS sequence"/>
</dbReference>
<organism evidence="2 4">
    <name type="scientific">Segatella copri</name>
    <dbReference type="NCBI Taxonomy" id="165179"/>
    <lineage>
        <taxon>Bacteria</taxon>
        <taxon>Pseudomonadati</taxon>
        <taxon>Bacteroidota</taxon>
        <taxon>Bacteroidia</taxon>
        <taxon>Bacteroidales</taxon>
        <taxon>Prevotellaceae</taxon>
        <taxon>Segatella</taxon>
    </lineage>
</organism>
<dbReference type="RefSeq" id="WP_117586346.1">
    <property type="nucleotide sequence ID" value="NZ_QRKB01000001.1"/>
</dbReference>
<evidence type="ECO:0000313" key="3">
    <source>
        <dbReference type="Proteomes" id="UP000283872"/>
    </source>
</evidence>
<sequence>MNKVVKIEKILIDKDKIPKIMKIFGCGKTTVYNALAYRSNSQQAQDIRSCALNRYGAEPVKVPQLVSV</sequence>
<accession>A0A3E5E9J9</accession>
<proteinExistence type="predicted"/>
<name>A0A3E5E9J9_9BACT</name>
<protein>
    <submittedName>
        <fullName evidence="2">Uncharacterized protein</fullName>
    </submittedName>
</protein>
<evidence type="ECO:0000313" key="2">
    <source>
        <dbReference type="EMBL" id="RHH85186.1"/>
    </source>
</evidence>
<dbReference type="EMBL" id="QRKB01000001">
    <property type="protein sequence ID" value="RHH85186.1"/>
    <property type="molecule type" value="Genomic_DNA"/>
</dbReference>